<dbReference type="PANTHER" id="PTHR34387:SF1">
    <property type="entry name" value="PERIPLASMIC IMMUNOGENIC PROTEIN"/>
    <property type="match status" value="1"/>
</dbReference>
<dbReference type="InterPro" id="IPR052022">
    <property type="entry name" value="26kDa_periplasmic_antigen"/>
</dbReference>
<evidence type="ECO:0000256" key="1">
    <source>
        <dbReference type="SAM" id="SignalP"/>
    </source>
</evidence>
<dbReference type="RefSeq" id="WP_121280749.1">
    <property type="nucleotide sequence ID" value="NZ_RBZV01000011.1"/>
</dbReference>
<evidence type="ECO:0000313" key="2">
    <source>
        <dbReference type="EMBL" id="RKP44836.1"/>
    </source>
</evidence>
<accession>A0A494X8X6</accession>
<dbReference type="InterPro" id="IPR007497">
    <property type="entry name" value="SIMPL/DUF541"/>
</dbReference>
<keyword evidence="1" id="KW-0732">Signal</keyword>
<dbReference type="Proteomes" id="UP000280434">
    <property type="component" value="Unassembled WGS sequence"/>
</dbReference>
<name>A0A494X8X6_9BURK</name>
<evidence type="ECO:0000313" key="3">
    <source>
        <dbReference type="Proteomes" id="UP000280434"/>
    </source>
</evidence>
<dbReference type="Pfam" id="PF04402">
    <property type="entry name" value="SIMPL"/>
    <property type="match status" value="1"/>
</dbReference>
<organism evidence="2 3">
    <name type="scientific">Trinickia fusca</name>
    <dbReference type="NCBI Taxonomy" id="2419777"/>
    <lineage>
        <taxon>Bacteria</taxon>
        <taxon>Pseudomonadati</taxon>
        <taxon>Pseudomonadota</taxon>
        <taxon>Betaproteobacteria</taxon>
        <taxon>Burkholderiales</taxon>
        <taxon>Burkholderiaceae</taxon>
        <taxon>Trinickia</taxon>
    </lineage>
</organism>
<dbReference type="GO" id="GO:0006974">
    <property type="term" value="P:DNA damage response"/>
    <property type="evidence" value="ECO:0007669"/>
    <property type="project" value="TreeGrafter"/>
</dbReference>
<dbReference type="OrthoDB" id="7062395at2"/>
<protein>
    <submittedName>
        <fullName evidence="2">DUF541 domain-containing protein</fullName>
    </submittedName>
</protein>
<keyword evidence="3" id="KW-1185">Reference proteome</keyword>
<reference evidence="2 3" key="1">
    <citation type="submission" date="2018-10" db="EMBL/GenBank/DDBJ databases">
        <title>Paraburkholderia sp. 7MK8-2, isolated from soil.</title>
        <authorList>
            <person name="Gao Z.-H."/>
            <person name="Qiu L.-H."/>
        </authorList>
    </citation>
    <scope>NUCLEOTIDE SEQUENCE [LARGE SCALE GENOMIC DNA]</scope>
    <source>
        <strain evidence="2 3">7MK8-2</strain>
    </source>
</reference>
<feature type="chain" id="PRO_5019830320" evidence="1">
    <location>
        <begin position="30"/>
        <end position="244"/>
    </location>
</feature>
<dbReference type="PANTHER" id="PTHR34387">
    <property type="entry name" value="SLR1258 PROTEIN"/>
    <property type="match status" value="1"/>
</dbReference>
<gene>
    <name evidence="2" type="ORF">D7S89_21000</name>
</gene>
<comment type="caution">
    <text evidence="2">The sequence shown here is derived from an EMBL/GenBank/DDBJ whole genome shotgun (WGS) entry which is preliminary data.</text>
</comment>
<sequence>MKRTTAAASAVPTLVAALLLAFGASTAHADTVVTQSPPSGVLSLSAQASTDVPQDVVDITLFYEQQARDPASLTDALNQHANTALKQAKGATNVSAHTGEFSIYPMTDRDGRISAWRGRTEVILHSHDFAAASRLAGELSSAMQVGNVSFSLSPEAQREAANKLTGEAIASFRSQAESSARAFGYGGYTIREVEVGRNGTQPPRPMFAMRAMAAPGNAAPAPVPMEGGTSTVTVNVSGSVQMTR</sequence>
<proteinExistence type="predicted"/>
<dbReference type="EMBL" id="RBZV01000011">
    <property type="protein sequence ID" value="RKP44836.1"/>
    <property type="molecule type" value="Genomic_DNA"/>
</dbReference>
<feature type="signal peptide" evidence="1">
    <location>
        <begin position="1"/>
        <end position="29"/>
    </location>
</feature>
<dbReference type="AlphaFoldDB" id="A0A494X8X6"/>
<dbReference type="Gene3D" id="3.30.110.170">
    <property type="entry name" value="Protein of unknown function (DUF541), domain 1"/>
    <property type="match status" value="1"/>
</dbReference>
<dbReference type="Gene3D" id="3.30.70.2970">
    <property type="entry name" value="Protein of unknown function (DUF541), domain 2"/>
    <property type="match status" value="1"/>
</dbReference>